<evidence type="ECO:0000313" key="1">
    <source>
        <dbReference type="EMBL" id="KAF9649240.1"/>
    </source>
</evidence>
<reference evidence="1" key="1">
    <citation type="submission" date="2019-10" db="EMBL/GenBank/DDBJ databases">
        <authorList>
            <consortium name="DOE Joint Genome Institute"/>
            <person name="Kuo A."/>
            <person name="Miyauchi S."/>
            <person name="Kiss E."/>
            <person name="Drula E."/>
            <person name="Kohler A."/>
            <person name="Sanchez-Garcia M."/>
            <person name="Andreopoulos B."/>
            <person name="Barry K.W."/>
            <person name="Bonito G."/>
            <person name="Buee M."/>
            <person name="Carver A."/>
            <person name="Chen C."/>
            <person name="Cichocki N."/>
            <person name="Clum A."/>
            <person name="Culley D."/>
            <person name="Crous P.W."/>
            <person name="Fauchery L."/>
            <person name="Girlanda M."/>
            <person name="Hayes R."/>
            <person name="Keri Z."/>
            <person name="Labutti K."/>
            <person name="Lipzen A."/>
            <person name="Lombard V."/>
            <person name="Magnuson J."/>
            <person name="Maillard F."/>
            <person name="Morin E."/>
            <person name="Murat C."/>
            <person name="Nolan M."/>
            <person name="Ohm R."/>
            <person name="Pangilinan J."/>
            <person name="Pereira M."/>
            <person name="Perotto S."/>
            <person name="Peter M."/>
            <person name="Riley R."/>
            <person name="Sitrit Y."/>
            <person name="Stielow B."/>
            <person name="Szollosi G."/>
            <person name="Zifcakova L."/>
            <person name="Stursova M."/>
            <person name="Spatafora J.W."/>
            <person name="Tedersoo L."/>
            <person name="Vaario L.-M."/>
            <person name="Yamada A."/>
            <person name="Yan M."/>
            <person name="Wang P."/>
            <person name="Xu J."/>
            <person name="Bruns T."/>
            <person name="Baldrian P."/>
            <person name="Vilgalys R."/>
            <person name="Henrissat B."/>
            <person name="Grigoriev I.V."/>
            <person name="Hibbett D."/>
            <person name="Nagy L.G."/>
            <person name="Martin F.M."/>
        </authorList>
    </citation>
    <scope>NUCLEOTIDE SEQUENCE</scope>
    <source>
        <strain evidence="1">P2</strain>
    </source>
</reference>
<protein>
    <submittedName>
        <fullName evidence="1">Uncharacterized protein</fullName>
    </submittedName>
</protein>
<dbReference type="Proteomes" id="UP000886501">
    <property type="component" value="Unassembled WGS sequence"/>
</dbReference>
<gene>
    <name evidence="1" type="ORF">BDM02DRAFT_3186417</name>
</gene>
<reference evidence="1" key="2">
    <citation type="journal article" date="2020" name="Nat. Commun.">
        <title>Large-scale genome sequencing of mycorrhizal fungi provides insights into the early evolution of symbiotic traits.</title>
        <authorList>
            <person name="Miyauchi S."/>
            <person name="Kiss E."/>
            <person name="Kuo A."/>
            <person name="Drula E."/>
            <person name="Kohler A."/>
            <person name="Sanchez-Garcia M."/>
            <person name="Morin E."/>
            <person name="Andreopoulos B."/>
            <person name="Barry K.W."/>
            <person name="Bonito G."/>
            <person name="Buee M."/>
            <person name="Carver A."/>
            <person name="Chen C."/>
            <person name="Cichocki N."/>
            <person name="Clum A."/>
            <person name="Culley D."/>
            <person name="Crous P.W."/>
            <person name="Fauchery L."/>
            <person name="Girlanda M."/>
            <person name="Hayes R.D."/>
            <person name="Keri Z."/>
            <person name="LaButti K."/>
            <person name="Lipzen A."/>
            <person name="Lombard V."/>
            <person name="Magnuson J."/>
            <person name="Maillard F."/>
            <person name="Murat C."/>
            <person name="Nolan M."/>
            <person name="Ohm R.A."/>
            <person name="Pangilinan J."/>
            <person name="Pereira M.F."/>
            <person name="Perotto S."/>
            <person name="Peter M."/>
            <person name="Pfister S."/>
            <person name="Riley R."/>
            <person name="Sitrit Y."/>
            <person name="Stielow J.B."/>
            <person name="Szollosi G."/>
            <person name="Zifcakova L."/>
            <person name="Stursova M."/>
            <person name="Spatafora J.W."/>
            <person name="Tedersoo L."/>
            <person name="Vaario L.M."/>
            <person name="Yamada A."/>
            <person name="Yan M."/>
            <person name="Wang P."/>
            <person name="Xu J."/>
            <person name="Bruns T."/>
            <person name="Baldrian P."/>
            <person name="Vilgalys R."/>
            <person name="Dunand C."/>
            <person name="Henrissat B."/>
            <person name="Grigoriev I.V."/>
            <person name="Hibbett D."/>
            <person name="Nagy L.G."/>
            <person name="Martin F.M."/>
        </authorList>
    </citation>
    <scope>NUCLEOTIDE SEQUENCE</scope>
    <source>
        <strain evidence="1">P2</strain>
    </source>
</reference>
<accession>A0ACB6ZHH7</accession>
<evidence type="ECO:0000313" key="2">
    <source>
        <dbReference type="Proteomes" id="UP000886501"/>
    </source>
</evidence>
<sequence length="477" mass="50954">MSFGGFGTKPTTTGAFGSAQPQQQTGSLFGGSQATGTQTGTSLFGQPQQQPQQPAAGGSFFGSTQTQQPQAGGSLFGNTQQPAQSTGGLFGSTTTQQQPTQGGSLFGSTATQPAQGGGLFGAQQPAQQQQGGSLFGSTQQPAQQQGSSLFGNTQQTTTGQTSSLFGTTQQQPATGTPLFGNTQQPQTGNPPFGNTQPSLFGATATTTQPQQQSSALGTTFGAKPLTLRPTLTNPAICRIWGEPIHTNPDGSLSKTLLFTKSTKFNDLSDNIKKVFEDIDSHIQGRIHIGKELKQRKLSEQATKGKELIRDVHKELANATSTLRADVHSTGDLKTKADQCVQDTIVAIRILDGHRNAQNGAYLKNHATFPLEFFDRITVQMRERLYWYKATIEQIERKLASASTQTQHTPQSIASTLQAQHATFVALANKTALIDAELQKIKALYTQLWRARTGSMRDPFNELDRGTGKDFGLEGLSV</sequence>
<proteinExistence type="predicted"/>
<keyword evidence="2" id="KW-1185">Reference proteome</keyword>
<name>A0ACB6ZHH7_THEGA</name>
<comment type="caution">
    <text evidence="1">The sequence shown here is derived from an EMBL/GenBank/DDBJ whole genome shotgun (WGS) entry which is preliminary data.</text>
</comment>
<organism evidence="1 2">
    <name type="scientific">Thelephora ganbajun</name>
    <name type="common">Ganba fungus</name>
    <dbReference type="NCBI Taxonomy" id="370292"/>
    <lineage>
        <taxon>Eukaryota</taxon>
        <taxon>Fungi</taxon>
        <taxon>Dikarya</taxon>
        <taxon>Basidiomycota</taxon>
        <taxon>Agaricomycotina</taxon>
        <taxon>Agaricomycetes</taxon>
        <taxon>Thelephorales</taxon>
        <taxon>Thelephoraceae</taxon>
        <taxon>Thelephora</taxon>
    </lineage>
</organism>
<dbReference type="EMBL" id="MU118000">
    <property type="protein sequence ID" value="KAF9649240.1"/>
    <property type="molecule type" value="Genomic_DNA"/>
</dbReference>